<keyword evidence="18" id="KW-0966">Cell projection</keyword>
<evidence type="ECO:0000256" key="8">
    <source>
        <dbReference type="ARBA" id="ARBA00022794"/>
    </source>
</evidence>
<dbReference type="AlphaFoldDB" id="A0A8C3DCH9"/>
<keyword evidence="9" id="KW-0282">Flagellum</keyword>
<dbReference type="InterPro" id="IPR035590">
    <property type="entry name" value="BAR_CBAR1/2"/>
</dbReference>
<evidence type="ECO:0000313" key="21">
    <source>
        <dbReference type="Proteomes" id="UP000694553"/>
    </source>
</evidence>
<protein>
    <submittedName>
        <fullName evidence="20">CBY1 interacting BAR domain containing 1</fullName>
    </submittedName>
</protein>
<evidence type="ECO:0000256" key="9">
    <source>
        <dbReference type="ARBA" id="ARBA00022846"/>
    </source>
</evidence>
<dbReference type="GO" id="GO:0060271">
    <property type="term" value="P:cilium assembly"/>
    <property type="evidence" value="ECO:0007669"/>
    <property type="project" value="InterPro"/>
</dbReference>
<dbReference type="GO" id="GO:0005634">
    <property type="term" value="C:nucleus"/>
    <property type="evidence" value="ECO:0007669"/>
    <property type="project" value="UniProtKB-SubCell"/>
</dbReference>
<evidence type="ECO:0000313" key="20">
    <source>
        <dbReference type="Ensembl" id="ENSCMUP00000004905.1"/>
    </source>
</evidence>
<evidence type="ECO:0000256" key="2">
    <source>
        <dbReference type="ARBA" id="ARBA00004123"/>
    </source>
</evidence>
<dbReference type="GO" id="GO:0030154">
    <property type="term" value="P:cell differentiation"/>
    <property type="evidence" value="ECO:0007669"/>
    <property type="project" value="UniProtKB-KW"/>
</dbReference>
<evidence type="ECO:0000256" key="13">
    <source>
        <dbReference type="ARBA" id="ARBA00023069"/>
    </source>
</evidence>
<keyword evidence="21" id="KW-1185">Reference proteome</keyword>
<dbReference type="GO" id="GO:0031514">
    <property type="term" value="C:motile cilium"/>
    <property type="evidence" value="ECO:0007669"/>
    <property type="project" value="UniProtKB-SubCell"/>
</dbReference>
<dbReference type="SUPFAM" id="SSF103657">
    <property type="entry name" value="BAR/IMD domain-like"/>
    <property type="match status" value="1"/>
</dbReference>
<keyword evidence="17" id="KW-0539">Nucleus</keyword>
<evidence type="ECO:0000256" key="12">
    <source>
        <dbReference type="ARBA" id="ARBA00023054"/>
    </source>
</evidence>
<dbReference type="Proteomes" id="UP000694553">
    <property type="component" value="Unassembled WGS sequence"/>
</dbReference>
<keyword evidence="6" id="KW-0221">Differentiation</keyword>
<dbReference type="GO" id="GO:0005743">
    <property type="term" value="C:mitochondrial inner membrane"/>
    <property type="evidence" value="ECO:0007669"/>
    <property type="project" value="UniProtKB-SubCell"/>
</dbReference>
<name>A0A8C3DCH9_CORMO</name>
<evidence type="ECO:0000256" key="15">
    <source>
        <dbReference type="ARBA" id="ARBA00023136"/>
    </source>
</evidence>
<keyword evidence="14" id="KW-0496">Mitochondrion</keyword>
<evidence type="ECO:0000256" key="19">
    <source>
        <dbReference type="ARBA" id="ARBA00029449"/>
    </source>
</evidence>
<dbReference type="Pfam" id="PF06730">
    <property type="entry name" value="FAM92"/>
    <property type="match status" value="1"/>
</dbReference>
<dbReference type="InterPro" id="IPR009602">
    <property type="entry name" value="CBAR/FAM92"/>
</dbReference>
<evidence type="ECO:0000256" key="18">
    <source>
        <dbReference type="ARBA" id="ARBA00023273"/>
    </source>
</evidence>
<dbReference type="GO" id="GO:0036064">
    <property type="term" value="C:ciliary basal body"/>
    <property type="evidence" value="ECO:0007669"/>
    <property type="project" value="TreeGrafter"/>
</dbReference>
<evidence type="ECO:0000256" key="14">
    <source>
        <dbReference type="ARBA" id="ARBA00023128"/>
    </source>
</evidence>
<dbReference type="GO" id="GO:0007283">
    <property type="term" value="P:spermatogenesis"/>
    <property type="evidence" value="ECO:0007669"/>
    <property type="project" value="UniProtKB-KW"/>
</dbReference>
<keyword evidence="12" id="KW-0175">Coiled coil</keyword>
<keyword evidence="7" id="KW-0999">Mitochondrion inner membrane</keyword>
<dbReference type="PANTHER" id="PTHR21223:SF4">
    <property type="entry name" value="CBY1-INTERACTING BAR DOMAIN-CONTAINING PROTEIN 1"/>
    <property type="match status" value="1"/>
</dbReference>
<dbReference type="CDD" id="cd07598">
    <property type="entry name" value="BAR_FAM92"/>
    <property type="match status" value="1"/>
</dbReference>
<evidence type="ECO:0000256" key="10">
    <source>
        <dbReference type="ARBA" id="ARBA00022871"/>
    </source>
</evidence>
<evidence type="ECO:0000256" key="3">
    <source>
        <dbReference type="ARBA" id="ARBA00004230"/>
    </source>
</evidence>
<evidence type="ECO:0000256" key="11">
    <source>
        <dbReference type="ARBA" id="ARBA00022946"/>
    </source>
</evidence>
<keyword evidence="5" id="KW-0963">Cytoplasm</keyword>
<dbReference type="GO" id="GO:0005814">
    <property type="term" value="C:centriole"/>
    <property type="evidence" value="ECO:0007669"/>
    <property type="project" value="UniProtKB-SubCell"/>
</dbReference>
<sequence length="338" mass="39626">MMLLGRGLDARDNQTRQIQDAVSNVEKHFGELCQIFAGYVRKTARLRDKADLLVNEIYAYAATETPNLKVGLKNFADEFSRLQDYRQAEVDRLEAKVVEPLKCYGTIVKLKRDDLKATLTAKHREAKQLSQLEKTRQRNPSDLHIIYQAENELHRATLETTRTTRHLEETIDNFEKKKIKDIKNIFSEFITIEMLFHGKALEIYTAAYQNIQNIDENEDLEVRVIKICFSVYFLYKKQFSELGYTCPMQKNATNISGSQNNRMYTKPFFSTFSVKAYMFIISEQREQLQWQSNLFHKIQKRDSQNYLPLQTQLITVFKEHFSSESCSKDAQRKNLTLL</sequence>
<evidence type="ECO:0000256" key="5">
    <source>
        <dbReference type="ARBA" id="ARBA00022490"/>
    </source>
</evidence>
<comment type="subcellular location">
    <subcellularLocation>
        <location evidence="3">Cell projection</location>
        <location evidence="3">Cilium</location>
        <location evidence="3">Flagellum</location>
    </subcellularLocation>
    <subcellularLocation>
        <location evidence="1">Cytoplasm</location>
        <location evidence="1">Cytoskeleton</location>
        <location evidence="1">Microtubule organizing center</location>
        <location evidence="1">Centrosome</location>
        <location evidence="1">Centriole</location>
    </subcellularLocation>
    <subcellularLocation>
        <location evidence="4">Mitochondrion inner membrane</location>
        <topology evidence="4">Peripheral membrane protein</topology>
        <orientation evidence="4">Matrix side</orientation>
    </subcellularLocation>
    <subcellularLocation>
        <location evidence="2">Nucleus</location>
    </subcellularLocation>
</comment>
<evidence type="ECO:0000256" key="1">
    <source>
        <dbReference type="ARBA" id="ARBA00004114"/>
    </source>
</evidence>
<dbReference type="Ensembl" id="ENSCMUT00000005299.2">
    <property type="protein sequence ID" value="ENSCMUP00000004905.1"/>
    <property type="gene ID" value="ENSCMUG00000003301.2"/>
</dbReference>
<keyword evidence="10" id="KW-0744">Spermatogenesis</keyword>
<evidence type="ECO:0000256" key="4">
    <source>
        <dbReference type="ARBA" id="ARBA00004443"/>
    </source>
</evidence>
<keyword evidence="8" id="KW-0970">Cilium biogenesis/degradation</keyword>
<organism evidence="20 21">
    <name type="scientific">Corvus moneduloides</name>
    <name type="common">New Caledonian crow</name>
    <dbReference type="NCBI Taxonomy" id="1196302"/>
    <lineage>
        <taxon>Eukaryota</taxon>
        <taxon>Metazoa</taxon>
        <taxon>Chordata</taxon>
        <taxon>Craniata</taxon>
        <taxon>Vertebrata</taxon>
        <taxon>Euteleostomi</taxon>
        <taxon>Archelosauria</taxon>
        <taxon>Archosauria</taxon>
        <taxon>Dinosauria</taxon>
        <taxon>Saurischia</taxon>
        <taxon>Theropoda</taxon>
        <taxon>Coelurosauria</taxon>
        <taxon>Aves</taxon>
        <taxon>Neognathae</taxon>
        <taxon>Neoaves</taxon>
        <taxon>Telluraves</taxon>
        <taxon>Australaves</taxon>
        <taxon>Passeriformes</taxon>
        <taxon>Corvoidea</taxon>
        <taxon>Corvidae</taxon>
        <taxon>Corvus</taxon>
    </lineage>
</organism>
<reference evidence="21" key="1">
    <citation type="submission" date="2019-10" db="EMBL/GenBank/DDBJ databases">
        <title>Corvus moneduloides (New Caledonian crow) genome, bCorMon1, primary haplotype.</title>
        <authorList>
            <person name="Rutz C."/>
            <person name="Fungtammasan C."/>
            <person name="Mountcastle J."/>
            <person name="Formenti G."/>
            <person name="Chow W."/>
            <person name="Howe K."/>
            <person name="Steele M.P."/>
            <person name="Fernandes J."/>
            <person name="Gilbert M.T.P."/>
            <person name="Fedrigo O."/>
            <person name="Jarvis E.D."/>
            <person name="Gemmell N."/>
        </authorList>
    </citation>
    <scope>NUCLEOTIDE SEQUENCE [LARGE SCALE GENOMIC DNA]</scope>
</reference>
<keyword evidence="15" id="KW-0472">Membrane</keyword>
<reference evidence="20" key="2">
    <citation type="submission" date="2025-08" db="UniProtKB">
        <authorList>
            <consortium name="Ensembl"/>
        </authorList>
    </citation>
    <scope>IDENTIFICATION</scope>
</reference>
<gene>
    <name evidence="20" type="primary">CIBAR1</name>
</gene>
<accession>A0A8C3DCH9</accession>
<reference evidence="20" key="3">
    <citation type="submission" date="2025-09" db="UniProtKB">
        <authorList>
            <consortium name="Ensembl"/>
        </authorList>
    </citation>
    <scope>IDENTIFICATION</scope>
</reference>
<evidence type="ECO:0000256" key="16">
    <source>
        <dbReference type="ARBA" id="ARBA00023212"/>
    </source>
</evidence>
<dbReference type="GO" id="GO:0035869">
    <property type="term" value="C:ciliary transition zone"/>
    <property type="evidence" value="ECO:0007669"/>
    <property type="project" value="TreeGrafter"/>
</dbReference>
<evidence type="ECO:0000256" key="6">
    <source>
        <dbReference type="ARBA" id="ARBA00022782"/>
    </source>
</evidence>
<evidence type="ECO:0000256" key="7">
    <source>
        <dbReference type="ARBA" id="ARBA00022792"/>
    </source>
</evidence>
<keyword evidence="16" id="KW-0206">Cytoskeleton</keyword>
<keyword evidence="11" id="KW-0809">Transit peptide</keyword>
<dbReference type="InterPro" id="IPR027267">
    <property type="entry name" value="AH/BAR_dom_sf"/>
</dbReference>
<keyword evidence="13" id="KW-0969">Cilium</keyword>
<dbReference type="PANTHER" id="PTHR21223">
    <property type="entry name" value="CBY1-INTERACTING BAR DOMAIN-CONTAINING PROTEIN HOMOLOG"/>
    <property type="match status" value="1"/>
</dbReference>
<proteinExistence type="inferred from homology"/>
<evidence type="ECO:0000256" key="17">
    <source>
        <dbReference type="ARBA" id="ARBA00023242"/>
    </source>
</evidence>
<dbReference type="Gene3D" id="1.20.1270.60">
    <property type="entry name" value="Arfaptin homology (AH) domain/BAR domain"/>
    <property type="match status" value="1"/>
</dbReference>
<dbReference type="FunFam" id="1.20.1270.60:FF:000047">
    <property type="entry name" value="protein FAM92A isoform X1"/>
    <property type="match status" value="1"/>
</dbReference>
<comment type="similarity">
    <text evidence="19">Belongs to the CIBAR family.</text>
</comment>